<dbReference type="Pfam" id="PF00593">
    <property type="entry name" value="TonB_dep_Rec_b-barrel"/>
    <property type="match status" value="1"/>
</dbReference>
<keyword evidence="3" id="KW-1134">Transmembrane beta strand</keyword>
<dbReference type="Proteomes" id="UP001155027">
    <property type="component" value="Unassembled WGS sequence"/>
</dbReference>
<dbReference type="InterPro" id="IPR036942">
    <property type="entry name" value="Beta-barrel_TonB_sf"/>
</dbReference>
<evidence type="ECO:0000256" key="6">
    <source>
        <dbReference type="ARBA" id="ARBA00022729"/>
    </source>
</evidence>
<dbReference type="InterPro" id="IPR000531">
    <property type="entry name" value="Beta-barrel_TonB"/>
</dbReference>
<dbReference type="InterPro" id="IPR011662">
    <property type="entry name" value="Secretin/TonB_short_N"/>
</dbReference>
<feature type="domain" description="Secretin/TonB short N-terminal" evidence="13">
    <location>
        <begin position="49"/>
        <end position="100"/>
    </location>
</feature>
<evidence type="ECO:0000256" key="11">
    <source>
        <dbReference type="ARBA" id="ARBA00023237"/>
    </source>
</evidence>
<gene>
    <name evidence="14" type="ORF">GGP71_000009</name>
</gene>
<dbReference type="Pfam" id="PF13715">
    <property type="entry name" value="CarbopepD_reg_2"/>
    <property type="match status" value="1"/>
</dbReference>
<dbReference type="PANTHER" id="PTHR30069">
    <property type="entry name" value="TONB-DEPENDENT OUTER MEMBRANE RECEPTOR"/>
    <property type="match status" value="1"/>
</dbReference>
<dbReference type="Gene3D" id="3.55.50.30">
    <property type="match status" value="1"/>
</dbReference>
<comment type="caution">
    <text evidence="14">The sequence shown here is derived from an EMBL/GenBank/DDBJ whole genome shotgun (WGS) entry which is preliminary data.</text>
</comment>
<evidence type="ECO:0000256" key="3">
    <source>
        <dbReference type="ARBA" id="ARBA00022452"/>
    </source>
</evidence>
<dbReference type="InterPro" id="IPR012910">
    <property type="entry name" value="Plug_dom"/>
</dbReference>
<reference evidence="14" key="1">
    <citation type="submission" date="2022-08" db="EMBL/GenBank/DDBJ databases">
        <title>Genomic Encyclopedia of Type Strains, Phase V (KMG-V): Genome sequencing to study the core and pangenomes of soil and plant-associated prokaryotes.</title>
        <authorList>
            <person name="Whitman W."/>
        </authorList>
    </citation>
    <scope>NUCLEOTIDE SEQUENCE</scope>
    <source>
        <strain evidence="14">0</strain>
    </source>
</reference>
<keyword evidence="4" id="KW-0410">Iron transport</keyword>
<sequence length="879" mass="97116">MPRLLCVVVVLMGAVGGGMEARAQAPVVIRVDEVPLTAALEEVRAQTDLDLVYAERLVEDRTASCSYTGADREAALACVLDGTDIRAERVRRGQYVLVARPDDERNAEATPRASLKGYVLDAETGERLPGAHVYLTQLKAGATTNQDGYFVMSGLPPKDYRVRISYLGYQSKDTTLTAGAGPARISLAGTSIQSEGVVVEAGSTSVDDNERLPGMRSVALNRLDQLPSFGEPDLFRALQWTPGIRKSGVTSGGLSVRGGNPDQNLYLLDGAPVYHPWHAFSLISTFQTQTLRSTELYRGTFPVEHGGRLSAVLDAQMKDGSRRAPKAVAGLSVFSGRFRVESPLTESTSFMVSGRRSYLDKLIGRRHPVTGDSGRRDTLRTGYYFFDTSAKLTHRFGPNHRLSLSYYHGGDDLDLRLPFDLSLDFSSWLRPPDLLFEVAQNWDNRVVSAQHRYLAGDDLFLTTTGYYSGYRAQEASFVQPTTTASLTSDYRVRLSDAGVKVQADYHHSVSHEWTGGLEVSTLQFESTLNSNLQRSSGTSSRRVQDSRVAAAKVVGYLQDTWTPTPQWTVESGVRAGYFSGGDYMHLAPRLSAQHVVHPRWLVVEGSVGLHVQHLQRLRDRYSLAYDLVSSRWIPASDRVRPATGGQLGLGTYTQLRPGWSLELDAYARETRDILVPADVFQEKEGIEGPGIEIGALLGQYVTGTERAFGLEFSTRYEQGPWRARLGLSMGRTFIQAPARSGLRWRPSGLDVPVSVRSTLGWEGAHWQATVAAELRSGYPITVPEARYKLGDPTASTPTSYLYRPQVHNGRLPPYLRVDLTVGYQFQLLSADWTATVDVSNVTNRDNVLDRTYRPTETGVDINRQRGLPILPLVELEMRL</sequence>
<evidence type="ECO:0000313" key="14">
    <source>
        <dbReference type="EMBL" id="MCS3676113.1"/>
    </source>
</evidence>
<keyword evidence="11" id="KW-0998">Cell outer membrane</keyword>
<evidence type="ECO:0000256" key="9">
    <source>
        <dbReference type="ARBA" id="ARBA00023136"/>
    </source>
</evidence>
<dbReference type="Gene3D" id="2.60.40.1120">
    <property type="entry name" value="Carboxypeptidase-like, regulatory domain"/>
    <property type="match status" value="1"/>
</dbReference>
<dbReference type="PANTHER" id="PTHR30069:SF29">
    <property type="entry name" value="HEMOGLOBIN AND HEMOGLOBIN-HAPTOGLOBIN-BINDING PROTEIN 1-RELATED"/>
    <property type="match status" value="1"/>
</dbReference>
<accession>A0A9X2PV43</accession>
<evidence type="ECO:0000256" key="2">
    <source>
        <dbReference type="ARBA" id="ARBA00022448"/>
    </source>
</evidence>
<dbReference type="GO" id="GO:0009279">
    <property type="term" value="C:cell outer membrane"/>
    <property type="evidence" value="ECO:0007669"/>
    <property type="project" value="UniProtKB-SubCell"/>
</dbReference>
<keyword evidence="5" id="KW-0812">Transmembrane</keyword>
<evidence type="ECO:0000259" key="13">
    <source>
        <dbReference type="SMART" id="SM00965"/>
    </source>
</evidence>
<evidence type="ECO:0000256" key="5">
    <source>
        <dbReference type="ARBA" id="ARBA00022692"/>
    </source>
</evidence>
<dbReference type="InterPro" id="IPR037066">
    <property type="entry name" value="Plug_dom_sf"/>
</dbReference>
<comment type="subcellular location">
    <subcellularLocation>
        <location evidence="1">Cell outer membrane</location>
        <topology evidence="1">Multi-pass membrane protein</topology>
    </subcellularLocation>
</comment>
<dbReference type="InterPro" id="IPR008969">
    <property type="entry name" value="CarboxyPept-like_regulatory"/>
</dbReference>
<keyword evidence="10 14" id="KW-0675">Receptor</keyword>
<evidence type="ECO:0000256" key="1">
    <source>
        <dbReference type="ARBA" id="ARBA00004571"/>
    </source>
</evidence>
<dbReference type="GO" id="GO:0015344">
    <property type="term" value="F:siderophore uptake transmembrane transporter activity"/>
    <property type="evidence" value="ECO:0007669"/>
    <property type="project" value="TreeGrafter"/>
</dbReference>
<dbReference type="RefSeq" id="WP_259079015.1">
    <property type="nucleotide sequence ID" value="NZ_JANUAU010000001.1"/>
</dbReference>
<proteinExistence type="inferred from homology"/>
<protein>
    <submittedName>
        <fullName evidence="14">Outer membrane receptor for ferrienterochelin and colicin</fullName>
    </submittedName>
</protein>
<dbReference type="AlphaFoldDB" id="A0A9X2PV43"/>
<dbReference type="InterPro" id="IPR039426">
    <property type="entry name" value="TonB-dep_rcpt-like"/>
</dbReference>
<keyword evidence="4" id="KW-0406">Ion transport</keyword>
<dbReference type="SUPFAM" id="SSF56935">
    <property type="entry name" value="Porins"/>
    <property type="match status" value="1"/>
</dbReference>
<dbReference type="Pfam" id="PF07715">
    <property type="entry name" value="Plug"/>
    <property type="match status" value="1"/>
</dbReference>
<keyword evidence="6" id="KW-0732">Signal</keyword>
<keyword evidence="7" id="KW-0408">Iron</keyword>
<evidence type="ECO:0000256" key="7">
    <source>
        <dbReference type="ARBA" id="ARBA00023004"/>
    </source>
</evidence>
<comment type="similarity">
    <text evidence="12">Belongs to the TonB-dependent receptor family.</text>
</comment>
<evidence type="ECO:0000256" key="8">
    <source>
        <dbReference type="ARBA" id="ARBA00023077"/>
    </source>
</evidence>
<dbReference type="Gene3D" id="2.170.130.10">
    <property type="entry name" value="TonB-dependent receptor, plug domain"/>
    <property type="match status" value="1"/>
</dbReference>
<dbReference type="SMART" id="SM00965">
    <property type="entry name" value="STN"/>
    <property type="match status" value="1"/>
</dbReference>
<dbReference type="GO" id="GO:0044718">
    <property type="term" value="P:siderophore transmembrane transport"/>
    <property type="evidence" value="ECO:0007669"/>
    <property type="project" value="TreeGrafter"/>
</dbReference>
<dbReference type="SUPFAM" id="SSF49464">
    <property type="entry name" value="Carboxypeptidase regulatory domain-like"/>
    <property type="match status" value="1"/>
</dbReference>
<keyword evidence="8 12" id="KW-0798">TonB box</keyword>
<name>A0A9X2PV43_9BACT</name>
<evidence type="ECO:0000256" key="10">
    <source>
        <dbReference type="ARBA" id="ARBA00023170"/>
    </source>
</evidence>
<evidence type="ECO:0000256" key="4">
    <source>
        <dbReference type="ARBA" id="ARBA00022496"/>
    </source>
</evidence>
<organism evidence="14 15">
    <name type="scientific">Salinibacter ruber</name>
    <dbReference type="NCBI Taxonomy" id="146919"/>
    <lineage>
        <taxon>Bacteria</taxon>
        <taxon>Pseudomonadati</taxon>
        <taxon>Rhodothermota</taxon>
        <taxon>Rhodothermia</taxon>
        <taxon>Rhodothermales</taxon>
        <taxon>Salinibacteraceae</taxon>
        <taxon>Salinibacter</taxon>
    </lineage>
</organism>
<dbReference type="EMBL" id="JANUAU010000001">
    <property type="protein sequence ID" value="MCS3676113.1"/>
    <property type="molecule type" value="Genomic_DNA"/>
</dbReference>
<keyword evidence="9 12" id="KW-0472">Membrane</keyword>
<evidence type="ECO:0000313" key="15">
    <source>
        <dbReference type="Proteomes" id="UP001155027"/>
    </source>
</evidence>
<evidence type="ECO:0000256" key="12">
    <source>
        <dbReference type="RuleBase" id="RU003357"/>
    </source>
</evidence>
<dbReference type="Gene3D" id="2.40.170.20">
    <property type="entry name" value="TonB-dependent receptor, beta-barrel domain"/>
    <property type="match status" value="1"/>
</dbReference>
<keyword evidence="2" id="KW-0813">Transport</keyword>